<keyword evidence="2" id="KW-1185">Reference proteome</keyword>
<evidence type="ECO:0000313" key="1">
    <source>
        <dbReference type="EMBL" id="RAO71634.1"/>
    </source>
</evidence>
<protein>
    <submittedName>
        <fullName evidence="1">Uncharacterized protein</fullName>
    </submittedName>
</protein>
<gene>
    <name evidence="1" type="ORF">BHQ10_007646</name>
</gene>
<name>A0A364L748_TALAM</name>
<evidence type="ECO:0000313" key="2">
    <source>
        <dbReference type="Proteomes" id="UP000249363"/>
    </source>
</evidence>
<dbReference type="RefSeq" id="XP_040736149.1">
    <property type="nucleotide sequence ID" value="XM_040880364.1"/>
</dbReference>
<accession>A0A364L748</accession>
<dbReference type="EMBL" id="MIKG01000016">
    <property type="protein sequence ID" value="RAO71634.1"/>
    <property type="molecule type" value="Genomic_DNA"/>
</dbReference>
<reference evidence="1 2" key="1">
    <citation type="journal article" date="2017" name="Biotechnol. Biofuels">
        <title>Differential beta-glucosidase expression as a function of carbon source availability in Talaromyces amestolkiae: a genomic and proteomic approach.</title>
        <authorList>
            <person name="de Eugenio L.I."/>
            <person name="Mendez-Liter J.A."/>
            <person name="Nieto-Dominguez M."/>
            <person name="Alonso L."/>
            <person name="Gil-Munoz J."/>
            <person name="Barriuso J."/>
            <person name="Prieto A."/>
            <person name="Martinez M.J."/>
        </authorList>
    </citation>
    <scope>NUCLEOTIDE SEQUENCE [LARGE SCALE GENOMIC DNA]</scope>
    <source>
        <strain evidence="1 2">CIB</strain>
    </source>
</reference>
<proteinExistence type="predicted"/>
<comment type="caution">
    <text evidence="1">The sequence shown here is derived from an EMBL/GenBank/DDBJ whole genome shotgun (WGS) entry which is preliminary data.</text>
</comment>
<dbReference type="Proteomes" id="UP000249363">
    <property type="component" value="Unassembled WGS sequence"/>
</dbReference>
<sequence length="369" mass="42673">MERQLPPAPPSSPAVSSDAEAVSIINHSTEQRDEQTYKDICNSRIDLLEKHYYLLKDTLRKAMGIADIWWGADDVNNLEQQAKLGTQLIDDIIQPYFDITQVLVNTHQSRFDRDENVHGYLNLCATSVQSCFTPAPGIDLREAELTKGLAVRLAEVAQIRKTLSDLRKNYGRKILLEKGVRDYGYDHILKKPKEDPQAISWSLLWAGLTKPEDVKLWSIVPREDLPMHKRSAFEEIQNARIRVLGEKIDEAEDFWDSKLELIDDDDAPLEEDDDDEWAEIFETTFANRFRGVVENTKLRLMKECNIFNFRFLGTLPDEVRFEEDLQLRALGDLERKDLRAFVQYRIQLLQAERACAENLQFVPMDDTDD</sequence>
<dbReference type="AlphaFoldDB" id="A0A364L748"/>
<dbReference type="OrthoDB" id="4226600at2759"/>
<organism evidence="1 2">
    <name type="scientific">Talaromyces amestolkiae</name>
    <dbReference type="NCBI Taxonomy" id="1196081"/>
    <lineage>
        <taxon>Eukaryota</taxon>
        <taxon>Fungi</taxon>
        <taxon>Dikarya</taxon>
        <taxon>Ascomycota</taxon>
        <taxon>Pezizomycotina</taxon>
        <taxon>Eurotiomycetes</taxon>
        <taxon>Eurotiomycetidae</taxon>
        <taxon>Eurotiales</taxon>
        <taxon>Trichocomaceae</taxon>
        <taxon>Talaromyces</taxon>
        <taxon>Talaromyces sect. Talaromyces</taxon>
    </lineage>
</organism>
<dbReference type="GeneID" id="63796861"/>